<protein>
    <submittedName>
        <fullName evidence="3">Uncharacterized protein</fullName>
    </submittedName>
</protein>
<sequence length="208" mass="23087">MSSPAAEPISVLVGTPRNQSERIAWARKHHCVFEEVDEDVIGIVAKVVEEDDDDEDIVQFQRNYDKKVAKRRHELLVECEEAAMKKKEEDLAKMRELFPAIAEEMERLKSSQSVLVLATQPATPPSPIPIPSTSMSKPKPKPKPVPKKIATITTRSIVTHSTPAMAHIAGQSKETTAPTPKASGSRKRTIDLVEDDKLEPEIEIVPLL</sequence>
<keyword evidence="1" id="KW-0175">Coiled coil</keyword>
<evidence type="ECO:0000256" key="2">
    <source>
        <dbReference type="SAM" id="MobiDB-lite"/>
    </source>
</evidence>
<evidence type="ECO:0000313" key="3">
    <source>
        <dbReference type="EMBL" id="GJJ06691.1"/>
    </source>
</evidence>
<name>A0AAV4ZXA7_9AGAM</name>
<feature type="coiled-coil region" evidence="1">
    <location>
        <begin position="70"/>
        <end position="97"/>
    </location>
</feature>
<keyword evidence="4" id="KW-1185">Reference proteome</keyword>
<accession>A0AAV4ZXA7</accession>
<dbReference type="AlphaFoldDB" id="A0AAV4ZXA7"/>
<comment type="caution">
    <text evidence="3">The sequence shown here is derived from an EMBL/GenBank/DDBJ whole genome shotgun (WGS) entry which is preliminary data.</text>
</comment>
<reference evidence="3" key="1">
    <citation type="submission" date="2021-10" db="EMBL/GenBank/DDBJ databases">
        <title>De novo Genome Assembly of Clathrus columnatus (Basidiomycota, Fungi) Using Illumina and Nanopore Sequence Data.</title>
        <authorList>
            <person name="Ogiso-Tanaka E."/>
            <person name="Itagaki H."/>
            <person name="Hosoya T."/>
            <person name="Hosaka K."/>
        </authorList>
    </citation>
    <scope>NUCLEOTIDE SEQUENCE</scope>
    <source>
        <strain evidence="3">MO-923</strain>
    </source>
</reference>
<gene>
    <name evidence="3" type="ORF">Clacol_000886</name>
</gene>
<dbReference type="EMBL" id="BPWL01000001">
    <property type="protein sequence ID" value="GJJ06691.1"/>
    <property type="molecule type" value="Genomic_DNA"/>
</dbReference>
<organism evidence="3 4">
    <name type="scientific">Clathrus columnatus</name>
    <dbReference type="NCBI Taxonomy" id="1419009"/>
    <lineage>
        <taxon>Eukaryota</taxon>
        <taxon>Fungi</taxon>
        <taxon>Dikarya</taxon>
        <taxon>Basidiomycota</taxon>
        <taxon>Agaricomycotina</taxon>
        <taxon>Agaricomycetes</taxon>
        <taxon>Phallomycetidae</taxon>
        <taxon>Phallales</taxon>
        <taxon>Clathraceae</taxon>
        <taxon>Clathrus</taxon>
    </lineage>
</organism>
<dbReference type="Proteomes" id="UP001050691">
    <property type="component" value="Unassembled WGS sequence"/>
</dbReference>
<feature type="region of interest" description="Disordered" evidence="2">
    <location>
        <begin position="120"/>
        <end position="188"/>
    </location>
</feature>
<evidence type="ECO:0000313" key="4">
    <source>
        <dbReference type="Proteomes" id="UP001050691"/>
    </source>
</evidence>
<evidence type="ECO:0000256" key="1">
    <source>
        <dbReference type="SAM" id="Coils"/>
    </source>
</evidence>
<proteinExistence type="predicted"/>